<reference evidence="1" key="1">
    <citation type="submission" date="2020-05" db="EMBL/GenBank/DDBJ databases">
        <authorList>
            <consortium name="Genoscope - CEA"/>
            <person name="William W."/>
        </authorList>
    </citation>
    <scope>NUCLEOTIDE SEQUENCE [LARGE SCALE GENOMIC DNA]</scope>
    <source>
        <strain evidence="1">PCC 7821</strain>
    </source>
</reference>
<evidence type="ECO:0000313" key="1">
    <source>
        <dbReference type="EMBL" id="CAC5344796.1"/>
    </source>
</evidence>
<dbReference type="AlphaFoldDB" id="A0A6J7ZRZ8"/>
<comment type="caution">
    <text evidence="1">The sequence shown here is derived from an EMBL/GenBank/DDBJ whole genome shotgun (WGS) entry which is preliminary data.</text>
</comment>
<organism evidence="1 2">
    <name type="scientific">Planktothrix rubescens CCAP 1459/22</name>
    <dbReference type="NCBI Taxonomy" id="329571"/>
    <lineage>
        <taxon>Bacteria</taxon>
        <taxon>Bacillati</taxon>
        <taxon>Cyanobacteriota</taxon>
        <taxon>Cyanophyceae</taxon>
        <taxon>Oscillatoriophycideae</taxon>
        <taxon>Oscillatoriales</taxon>
        <taxon>Microcoleaceae</taxon>
        <taxon>Planktothrix</taxon>
    </lineage>
</organism>
<accession>A0A6J7ZRZ8</accession>
<keyword evidence="2" id="KW-1185">Reference proteome</keyword>
<proteinExistence type="predicted"/>
<gene>
    <name evidence="1" type="ORF">PLAN_50001</name>
</gene>
<sequence>MLNQGVCLRSDAMLQGGDYAILLILYDRIWDLRPDALK</sequence>
<dbReference type="EMBL" id="CZCZ02000015">
    <property type="protein sequence ID" value="CAC5344796.1"/>
    <property type="molecule type" value="Genomic_DNA"/>
</dbReference>
<evidence type="ECO:0000313" key="2">
    <source>
        <dbReference type="Proteomes" id="UP000196521"/>
    </source>
</evidence>
<dbReference type="Proteomes" id="UP000196521">
    <property type="component" value="Unassembled WGS sequence"/>
</dbReference>
<name>A0A6J7ZRZ8_PLARU</name>
<protein>
    <submittedName>
        <fullName evidence="1">Uncharacterized protein</fullName>
    </submittedName>
</protein>